<feature type="transmembrane region" description="Helical" evidence="1">
    <location>
        <begin position="143"/>
        <end position="162"/>
    </location>
</feature>
<protein>
    <submittedName>
        <fullName evidence="2">Uncharacterized protein</fullName>
    </submittedName>
</protein>
<name>A0AAW0BDA4_9AGAR</name>
<accession>A0AAW0BDA4</accession>
<evidence type="ECO:0000256" key="1">
    <source>
        <dbReference type="SAM" id="Phobius"/>
    </source>
</evidence>
<proteinExistence type="predicted"/>
<gene>
    <name evidence="2" type="ORF">VNI00_016562</name>
</gene>
<feature type="transmembrane region" description="Helical" evidence="1">
    <location>
        <begin position="103"/>
        <end position="123"/>
    </location>
</feature>
<keyword evidence="1" id="KW-0812">Transmembrane</keyword>
<dbReference type="AlphaFoldDB" id="A0AAW0BDA4"/>
<keyword evidence="1" id="KW-1133">Transmembrane helix</keyword>
<reference evidence="2 3" key="1">
    <citation type="submission" date="2024-01" db="EMBL/GenBank/DDBJ databases">
        <title>A draft genome for a cacao thread blight-causing isolate of Paramarasmius palmivorus.</title>
        <authorList>
            <person name="Baruah I.K."/>
            <person name="Bukari Y."/>
            <person name="Amoako-Attah I."/>
            <person name="Meinhardt L.W."/>
            <person name="Bailey B.A."/>
            <person name="Cohen S.P."/>
        </authorList>
    </citation>
    <scope>NUCLEOTIDE SEQUENCE [LARGE SCALE GENOMIC DNA]</scope>
    <source>
        <strain evidence="2 3">GH-12</strain>
    </source>
</reference>
<dbReference type="EMBL" id="JAYKXP010000132">
    <property type="protein sequence ID" value="KAK7023679.1"/>
    <property type="molecule type" value="Genomic_DNA"/>
</dbReference>
<comment type="caution">
    <text evidence="2">The sequence shown here is derived from an EMBL/GenBank/DDBJ whole genome shotgun (WGS) entry which is preliminary data.</text>
</comment>
<keyword evidence="1" id="KW-0472">Membrane</keyword>
<keyword evidence="3" id="KW-1185">Reference proteome</keyword>
<sequence length="174" mass="19414">MGRVESVLSDYATGAIISLGVQAYFALRIYNGKSYFRDLGTRRLLELSWSGTSICANSYGGRSLLLQPCLPVFMPVQDSNNYRVEPQYPALSWVTDATFTNGMLAHVLFLMVSEVTMVASLAWSLGRPDDYGVKKTTPMLEKLLHYAVARGGMVALAHLYVLTQYFAHPHLLIW</sequence>
<evidence type="ECO:0000313" key="2">
    <source>
        <dbReference type="EMBL" id="KAK7023679.1"/>
    </source>
</evidence>
<evidence type="ECO:0000313" key="3">
    <source>
        <dbReference type="Proteomes" id="UP001383192"/>
    </source>
</evidence>
<dbReference type="Proteomes" id="UP001383192">
    <property type="component" value="Unassembled WGS sequence"/>
</dbReference>
<organism evidence="2 3">
    <name type="scientific">Paramarasmius palmivorus</name>
    <dbReference type="NCBI Taxonomy" id="297713"/>
    <lineage>
        <taxon>Eukaryota</taxon>
        <taxon>Fungi</taxon>
        <taxon>Dikarya</taxon>
        <taxon>Basidiomycota</taxon>
        <taxon>Agaricomycotina</taxon>
        <taxon>Agaricomycetes</taxon>
        <taxon>Agaricomycetidae</taxon>
        <taxon>Agaricales</taxon>
        <taxon>Marasmiineae</taxon>
        <taxon>Marasmiaceae</taxon>
        <taxon>Paramarasmius</taxon>
    </lineage>
</organism>
<feature type="transmembrane region" description="Helical" evidence="1">
    <location>
        <begin position="12"/>
        <end position="30"/>
    </location>
</feature>